<feature type="compositionally biased region" description="Polar residues" evidence="1">
    <location>
        <begin position="326"/>
        <end position="337"/>
    </location>
</feature>
<dbReference type="KEGG" id="amus:LMH87_003470"/>
<dbReference type="PANTHER" id="PTHR40625:SF1">
    <property type="entry name" value="AMP-ACTIVATED PROTEIN KINASE GLYCOGEN-BINDING DOMAIN-CONTAINING PROTEIN"/>
    <property type="match status" value="1"/>
</dbReference>
<dbReference type="EMBL" id="JAJHUN010000011">
    <property type="protein sequence ID" value="KAJ4144591.1"/>
    <property type="molecule type" value="Genomic_DNA"/>
</dbReference>
<dbReference type="RefSeq" id="XP_056048261.1">
    <property type="nucleotide sequence ID" value="XM_056193444.1"/>
</dbReference>
<comment type="caution">
    <text evidence="2">The sequence shown here is derived from an EMBL/GenBank/DDBJ whole genome shotgun (WGS) entry which is preliminary data.</text>
</comment>
<gene>
    <name evidence="2" type="ORF">LMH87_003470</name>
</gene>
<dbReference type="AlphaFoldDB" id="A0A9W8Q1H1"/>
<feature type="compositionally biased region" description="Polar residues" evidence="1">
    <location>
        <begin position="391"/>
        <end position="403"/>
    </location>
</feature>
<sequence>MDPSRTLVAFLLETDPSVTTVQLIGSWDNFSSCYPMDRDARRGRGHWRGCHSLRDHVCDGAGSRYKMHTGLAMGHTYYYYYELNGATEMCNPSMPSTTSCPYLPGQKVNTLYIPEEATSRTRRASLSSLSEEYFRTMDPHSKFVTPQPAAPSHAELSIRRTGTAAPALSTDFAFTKDRSLSASSPTKSPWRRFFDRALISRSSENRRCSANNDDHRSLTSPSSSSNYDIRPQTSSEGTRTRDISPASLRRLLVEEIDTSVQPVSRGSLTPSANSRTPSFDELDQVDEEEDDYFVGTTNDLSMYAAEEPLFTTRLSPPPFRRGVSPVTATSSSAQTVVPSPRSPQPPLQSGEDTPSGLLISPVPQQPLARLSMPESPILSVIDTDFHSACPSSTLSSAMNSPASPTLGEFPSFYDDTQDDDDDIDERFPFFSHEETRFSSTAAKGNRHAKVPSTASFSRYCLPQLVFSTDKLPSADNTLSTSPHFTTVSSPLLMPRSGEPVGENGSSNLLGSSLDVGLGDFASELRWVADSITSRR</sequence>
<keyword evidence="3" id="KW-1185">Reference proteome</keyword>
<feature type="region of interest" description="Disordered" evidence="1">
    <location>
        <begin position="261"/>
        <end position="282"/>
    </location>
</feature>
<protein>
    <submittedName>
        <fullName evidence="2">Uncharacterized protein</fullName>
    </submittedName>
</protein>
<feature type="region of interest" description="Disordered" evidence="1">
    <location>
        <begin position="313"/>
        <end position="361"/>
    </location>
</feature>
<reference evidence="2" key="1">
    <citation type="journal article" date="2023" name="Access Microbiol">
        <title>De-novo genome assembly for Akanthomyces muscarius, a biocontrol agent of insect agricultural pests.</title>
        <authorList>
            <person name="Erdos Z."/>
            <person name="Studholme D.J."/>
            <person name="Raymond B."/>
            <person name="Sharma M."/>
        </authorList>
    </citation>
    <scope>NUCLEOTIDE SEQUENCE</scope>
    <source>
        <strain evidence="2">Ve6</strain>
    </source>
</reference>
<feature type="region of interest" description="Disordered" evidence="1">
    <location>
        <begin position="204"/>
        <end position="245"/>
    </location>
</feature>
<evidence type="ECO:0000313" key="2">
    <source>
        <dbReference type="EMBL" id="KAJ4144591.1"/>
    </source>
</evidence>
<feature type="compositionally biased region" description="Basic and acidic residues" evidence="1">
    <location>
        <begin position="204"/>
        <end position="217"/>
    </location>
</feature>
<feature type="compositionally biased region" description="Acidic residues" evidence="1">
    <location>
        <begin position="415"/>
        <end position="424"/>
    </location>
</feature>
<feature type="compositionally biased region" description="Polar residues" evidence="1">
    <location>
        <begin position="218"/>
        <end position="237"/>
    </location>
</feature>
<evidence type="ECO:0000313" key="3">
    <source>
        <dbReference type="Proteomes" id="UP001144673"/>
    </source>
</evidence>
<feature type="compositionally biased region" description="Polar residues" evidence="1">
    <location>
        <begin position="261"/>
        <end position="277"/>
    </location>
</feature>
<name>A0A9W8Q1H1_AKAMU</name>
<proteinExistence type="predicted"/>
<feature type="region of interest" description="Disordered" evidence="1">
    <location>
        <begin position="391"/>
        <end position="424"/>
    </location>
</feature>
<dbReference type="Proteomes" id="UP001144673">
    <property type="component" value="Chromosome 2"/>
</dbReference>
<organism evidence="2 3">
    <name type="scientific">Akanthomyces muscarius</name>
    <name type="common">Entomopathogenic fungus</name>
    <name type="synonym">Lecanicillium muscarium</name>
    <dbReference type="NCBI Taxonomy" id="2231603"/>
    <lineage>
        <taxon>Eukaryota</taxon>
        <taxon>Fungi</taxon>
        <taxon>Dikarya</taxon>
        <taxon>Ascomycota</taxon>
        <taxon>Pezizomycotina</taxon>
        <taxon>Sordariomycetes</taxon>
        <taxon>Hypocreomycetidae</taxon>
        <taxon>Hypocreales</taxon>
        <taxon>Cordycipitaceae</taxon>
        <taxon>Akanthomyces</taxon>
    </lineage>
</organism>
<dbReference type="GeneID" id="80890629"/>
<dbReference type="PANTHER" id="PTHR40625">
    <property type="entry name" value="GTP-BINDING PROTEIN ESDC-RELATED"/>
    <property type="match status" value="1"/>
</dbReference>
<accession>A0A9W8Q1H1</accession>
<evidence type="ECO:0000256" key="1">
    <source>
        <dbReference type="SAM" id="MobiDB-lite"/>
    </source>
</evidence>